<dbReference type="Pfam" id="PF03729">
    <property type="entry name" value="DUF308"/>
    <property type="match status" value="2"/>
</dbReference>
<dbReference type="PANTHER" id="PTHR34989:SF1">
    <property type="entry name" value="PROTEIN HDED"/>
    <property type="match status" value="1"/>
</dbReference>
<dbReference type="InterPro" id="IPR052712">
    <property type="entry name" value="Acid_resist_chaperone_HdeD"/>
</dbReference>
<feature type="transmembrane region" description="Helical" evidence="1">
    <location>
        <begin position="6"/>
        <end position="39"/>
    </location>
</feature>
<evidence type="ECO:0000313" key="2">
    <source>
        <dbReference type="EMBL" id="KTG08433.1"/>
    </source>
</evidence>
<dbReference type="STRING" id="1514971.AUR64_19055"/>
<accession>A0A0W1R4S0</accession>
<dbReference type="InterPro" id="IPR005325">
    <property type="entry name" value="DUF308_memb"/>
</dbReference>
<feature type="transmembrane region" description="Helical" evidence="1">
    <location>
        <begin position="134"/>
        <end position="156"/>
    </location>
</feature>
<organism evidence="2 3">
    <name type="scientific">Haloprofundus marisrubri</name>
    <dbReference type="NCBI Taxonomy" id="1514971"/>
    <lineage>
        <taxon>Archaea</taxon>
        <taxon>Methanobacteriati</taxon>
        <taxon>Methanobacteriota</taxon>
        <taxon>Stenosarchaea group</taxon>
        <taxon>Halobacteria</taxon>
        <taxon>Halobacteriales</taxon>
        <taxon>Haloferacaceae</taxon>
        <taxon>Haloprofundus</taxon>
    </lineage>
</organism>
<evidence type="ECO:0008006" key="4">
    <source>
        <dbReference type="Google" id="ProtNLM"/>
    </source>
</evidence>
<feature type="transmembrane region" description="Helical" evidence="1">
    <location>
        <begin position="51"/>
        <end position="72"/>
    </location>
</feature>
<protein>
    <recommendedName>
        <fullName evidence="4">HdeD family acid-resistance protein</fullName>
    </recommendedName>
</protein>
<sequence>MIAGGIIAILGVIAILAPFITGISLSIFLGALLIVGAILRGVHAFGASNWKGGLFQGAMAIVYTVAGVALIANPLVGLASLTILLIAYFFVDGLVEIVMGLRLRPDANWGWLVASGVLGLVVAGLLFVGFPSTALWAVGLLFGINLLASGISMVMVAMDGRDHAREDAASSAAGSA</sequence>
<keyword evidence="1" id="KW-1133">Transmembrane helix</keyword>
<dbReference type="Proteomes" id="UP000054387">
    <property type="component" value="Unassembled WGS sequence"/>
</dbReference>
<reference evidence="2 3" key="1">
    <citation type="submission" date="2015-12" db="EMBL/GenBank/DDBJ databases">
        <title>Haloprofundus marisrubri gen. nov., sp. nov., an extremely halophilic archaeon isolated from the Discovery deep brine-seawater interface in the Red Sea.</title>
        <authorList>
            <person name="Zhang G."/>
            <person name="Stingl U."/>
            <person name="Rashid M."/>
        </authorList>
    </citation>
    <scope>NUCLEOTIDE SEQUENCE [LARGE SCALE GENOMIC DNA]</scope>
    <source>
        <strain evidence="2 3">SB9</strain>
    </source>
</reference>
<keyword evidence="3" id="KW-1185">Reference proteome</keyword>
<keyword evidence="1" id="KW-0472">Membrane</keyword>
<feature type="transmembrane region" description="Helical" evidence="1">
    <location>
        <begin position="78"/>
        <end position="97"/>
    </location>
</feature>
<proteinExistence type="predicted"/>
<feature type="transmembrane region" description="Helical" evidence="1">
    <location>
        <begin position="109"/>
        <end position="128"/>
    </location>
</feature>
<gene>
    <name evidence="2" type="ORF">AUR64_19055</name>
</gene>
<comment type="caution">
    <text evidence="2">The sequence shown here is derived from an EMBL/GenBank/DDBJ whole genome shotgun (WGS) entry which is preliminary data.</text>
</comment>
<dbReference type="PANTHER" id="PTHR34989">
    <property type="entry name" value="PROTEIN HDED"/>
    <property type="match status" value="1"/>
</dbReference>
<evidence type="ECO:0000256" key="1">
    <source>
        <dbReference type="SAM" id="Phobius"/>
    </source>
</evidence>
<keyword evidence="1" id="KW-0812">Transmembrane</keyword>
<dbReference type="GO" id="GO:0005886">
    <property type="term" value="C:plasma membrane"/>
    <property type="evidence" value="ECO:0007669"/>
    <property type="project" value="TreeGrafter"/>
</dbReference>
<name>A0A0W1R4S0_9EURY</name>
<evidence type="ECO:0000313" key="3">
    <source>
        <dbReference type="Proteomes" id="UP000054387"/>
    </source>
</evidence>
<dbReference type="EMBL" id="LOPU01000031">
    <property type="protein sequence ID" value="KTG08433.1"/>
    <property type="molecule type" value="Genomic_DNA"/>
</dbReference>
<dbReference type="AlphaFoldDB" id="A0A0W1R4S0"/>